<dbReference type="InParanoid" id="B0CZ41"/>
<dbReference type="PANTHER" id="PTHR35871">
    <property type="entry name" value="EXPRESSED PROTEIN"/>
    <property type="match status" value="1"/>
</dbReference>
<dbReference type="RefSeq" id="XP_001876819.1">
    <property type="nucleotide sequence ID" value="XM_001876784.1"/>
</dbReference>
<dbReference type="GeneID" id="6072478"/>
<protein>
    <submittedName>
        <fullName evidence="1">Predicted protein</fullName>
    </submittedName>
</protein>
<dbReference type="GO" id="GO:0003676">
    <property type="term" value="F:nucleic acid binding"/>
    <property type="evidence" value="ECO:0007669"/>
    <property type="project" value="InterPro"/>
</dbReference>
<sequence>MHWFKCTPPAIDCCCHHILYNQPDFTHVETTLETYCKNQGFQVISLPKFHCELNFIKQCWGYTKRLYCLNPESLQEAIAALNVVPLESMCRFANHSRWFMDVYQKGLNGSEAAWASRKYCGHHVLPESLMEDMEKAKLH</sequence>
<accession>B0CZ41</accession>
<organism evidence="2">
    <name type="scientific">Laccaria bicolor (strain S238N-H82 / ATCC MYA-4686)</name>
    <name type="common">Bicoloured deceiver</name>
    <name type="synonym">Laccaria laccata var. bicolor</name>
    <dbReference type="NCBI Taxonomy" id="486041"/>
    <lineage>
        <taxon>Eukaryota</taxon>
        <taxon>Fungi</taxon>
        <taxon>Dikarya</taxon>
        <taxon>Basidiomycota</taxon>
        <taxon>Agaricomycotina</taxon>
        <taxon>Agaricomycetes</taxon>
        <taxon>Agaricomycetidae</taxon>
        <taxon>Agaricales</taxon>
        <taxon>Agaricineae</taxon>
        <taxon>Hydnangiaceae</taxon>
        <taxon>Laccaria</taxon>
    </lineage>
</organism>
<reference evidence="1 2" key="1">
    <citation type="journal article" date="2008" name="Nature">
        <title>The genome of Laccaria bicolor provides insights into mycorrhizal symbiosis.</title>
        <authorList>
            <person name="Martin F."/>
            <person name="Aerts A."/>
            <person name="Ahren D."/>
            <person name="Brun A."/>
            <person name="Danchin E.G.J."/>
            <person name="Duchaussoy F."/>
            <person name="Gibon J."/>
            <person name="Kohler A."/>
            <person name="Lindquist E."/>
            <person name="Pereda V."/>
            <person name="Salamov A."/>
            <person name="Shapiro H.J."/>
            <person name="Wuyts J."/>
            <person name="Blaudez D."/>
            <person name="Buee M."/>
            <person name="Brokstein P."/>
            <person name="Canbaeck B."/>
            <person name="Cohen D."/>
            <person name="Courty P.E."/>
            <person name="Coutinho P.M."/>
            <person name="Delaruelle C."/>
            <person name="Detter J.C."/>
            <person name="Deveau A."/>
            <person name="DiFazio S."/>
            <person name="Duplessis S."/>
            <person name="Fraissinet-Tachet L."/>
            <person name="Lucic E."/>
            <person name="Frey-Klett P."/>
            <person name="Fourrey C."/>
            <person name="Feussner I."/>
            <person name="Gay G."/>
            <person name="Grimwood J."/>
            <person name="Hoegger P.J."/>
            <person name="Jain P."/>
            <person name="Kilaru S."/>
            <person name="Labbe J."/>
            <person name="Lin Y.C."/>
            <person name="Legue V."/>
            <person name="Le Tacon F."/>
            <person name="Marmeisse R."/>
            <person name="Melayah D."/>
            <person name="Montanini B."/>
            <person name="Muratet M."/>
            <person name="Nehls U."/>
            <person name="Niculita-Hirzel H."/>
            <person name="Oudot-Le Secq M.P."/>
            <person name="Peter M."/>
            <person name="Quesneville H."/>
            <person name="Rajashekar B."/>
            <person name="Reich M."/>
            <person name="Rouhier N."/>
            <person name="Schmutz J."/>
            <person name="Yin T."/>
            <person name="Chalot M."/>
            <person name="Henrissat B."/>
            <person name="Kuees U."/>
            <person name="Lucas S."/>
            <person name="Van de Peer Y."/>
            <person name="Podila G.K."/>
            <person name="Polle A."/>
            <person name="Pukkila P.J."/>
            <person name="Richardson P.M."/>
            <person name="Rouze P."/>
            <person name="Sanders I.R."/>
            <person name="Stajich J.E."/>
            <person name="Tunlid A."/>
            <person name="Tuskan G."/>
            <person name="Grigoriev I.V."/>
        </authorList>
    </citation>
    <scope>NUCLEOTIDE SEQUENCE [LARGE SCALE GENOMIC DNA]</scope>
    <source>
        <strain evidence="2">S238N-H82 / ATCC MYA-4686</strain>
    </source>
</reference>
<dbReference type="PANTHER" id="PTHR35871:SF1">
    <property type="entry name" value="CXC1-LIKE CYSTEINE CLUSTER ASSOCIATED WITH KDZ TRANSPOSASES DOMAIN-CONTAINING PROTEIN"/>
    <property type="match status" value="1"/>
</dbReference>
<gene>
    <name evidence="1" type="ORF">LACBIDRAFT_312113</name>
</gene>
<dbReference type="KEGG" id="lbc:LACBIDRAFT_312113"/>
<evidence type="ECO:0000313" key="1">
    <source>
        <dbReference type="EMBL" id="EDR12555.1"/>
    </source>
</evidence>
<dbReference type="Gene3D" id="3.30.420.10">
    <property type="entry name" value="Ribonuclease H-like superfamily/Ribonuclease H"/>
    <property type="match status" value="1"/>
</dbReference>
<dbReference type="Proteomes" id="UP000001194">
    <property type="component" value="Unassembled WGS sequence"/>
</dbReference>
<dbReference type="HOGENOM" id="CLU_005726_8_0_1"/>
<dbReference type="AlphaFoldDB" id="B0CZ41"/>
<dbReference type="InterPro" id="IPR036397">
    <property type="entry name" value="RNaseH_sf"/>
</dbReference>
<name>B0CZ41_LACBS</name>
<proteinExistence type="predicted"/>
<keyword evidence="2" id="KW-1185">Reference proteome</keyword>
<dbReference type="EMBL" id="DS547094">
    <property type="protein sequence ID" value="EDR12555.1"/>
    <property type="molecule type" value="Genomic_DNA"/>
</dbReference>
<dbReference type="OrthoDB" id="2416294at2759"/>
<evidence type="ECO:0000313" key="2">
    <source>
        <dbReference type="Proteomes" id="UP000001194"/>
    </source>
</evidence>